<dbReference type="KEGG" id="fcy:FRACYDRAFT_244248"/>
<keyword evidence="3" id="KW-1185">Reference proteome</keyword>
<organism evidence="2 3">
    <name type="scientific">Fragilariopsis cylindrus CCMP1102</name>
    <dbReference type="NCBI Taxonomy" id="635003"/>
    <lineage>
        <taxon>Eukaryota</taxon>
        <taxon>Sar</taxon>
        <taxon>Stramenopiles</taxon>
        <taxon>Ochrophyta</taxon>
        <taxon>Bacillariophyta</taxon>
        <taxon>Bacillariophyceae</taxon>
        <taxon>Bacillariophycidae</taxon>
        <taxon>Bacillariales</taxon>
        <taxon>Bacillariaceae</taxon>
        <taxon>Fragilariopsis</taxon>
    </lineage>
</organism>
<evidence type="ECO:0000256" key="1">
    <source>
        <dbReference type="SAM" id="MobiDB-lite"/>
    </source>
</evidence>
<dbReference type="OrthoDB" id="48325at2759"/>
<name>A0A1E7F1J5_9STRA</name>
<feature type="compositionally biased region" description="Low complexity" evidence="1">
    <location>
        <begin position="537"/>
        <end position="556"/>
    </location>
</feature>
<protein>
    <submittedName>
        <fullName evidence="2">Uncharacterized protein</fullName>
    </submittedName>
</protein>
<evidence type="ECO:0000313" key="2">
    <source>
        <dbReference type="EMBL" id="OEU12058.1"/>
    </source>
</evidence>
<evidence type="ECO:0000313" key="3">
    <source>
        <dbReference type="Proteomes" id="UP000095751"/>
    </source>
</evidence>
<reference evidence="2 3" key="1">
    <citation type="submission" date="2016-09" db="EMBL/GenBank/DDBJ databases">
        <title>Extensive genetic diversity and differential bi-allelic expression allows diatom success in the polar Southern Ocean.</title>
        <authorList>
            <consortium name="DOE Joint Genome Institute"/>
            <person name="Mock T."/>
            <person name="Otillar R.P."/>
            <person name="Strauss J."/>
            <person name="Dupont C."/>
            <person name="Frickenhaus S."/>
            <person name="Maumus F."/>
            <person name="Mcmullan M."/>
            <person name="Sanges R."/>
            <person name="Schmutz J."/>
            <person name="Toseland A."/>
            <person name="Valas R."/>
            <person name="Veluchamy A."/>
            <person name="Ward B.J."/>
            <person name="Allen A."/>
            <person name="Barry K."/>
            <person name="Falciatore A."/>
            <person name="Ferrante M."/>
            <person name="Fortunato A.E."/>
            <person name="Gloeckner G."/>
            <person name="Gruber A."/>
            <person name="Hipkin R."/>
            <person name="Janech M."/>
            <person name="Kroth P."/>
            <person name="Leese F."/>
            <person name="Lindquist E."/>
            <person name="Lyon B.R."/>
            <person name="Martin J."/>
            <person name="Mayer C."/>
            <person name="Parker M."/>
            <person name="Quesneville H."/>
            <person name="Raymond J."/>
            <person name="Uhlig C."/>
            <person name="Valentin K.U."/>
            <person name="Worden A.Z."/>
            <person name="Armbrust E.V."/>
            <person name="Bowler C."/>
            <person name="Green B."/>
            <person name="Moulton V."/>
            <person name="Van Oosterhout C."/>
            <person name="Grigoriev I."/>
        </authorList>
    </citation>
    <scope>NUCLEOTIDE SEQUENCE [LARGE SCALE GENOMIC DNA]</scope>
    <source>
        <strain evidence="2 3">CCMP1102</strain>
    </source>
</reference>
<accession>A0A1E7F1J5</accession>
<proteinExistence type="predicted"/>
<dbReference type="Proteomes" id="UP000095751">
    <property type="component" value="Unassembled WGS sequence"/>
</dbReference>
<dbReference type="EMBL" id="KV784365">
    <property type="protein sequence ID" value="OEU12058.1"/>
    <property type="molecule type" value="Genomic_DNA"/>
</dbReference>
<gene>
    <name evidence="2" type="ORF">FRACYDRAFT_244248</name>
</gene>
<feature type="region of interest" description="Disordered" evidence="1">
    <location>
        <begin position="524"/>
        <end position="556"/>
    </location>
</feature>
<sequence>MTSDVIASSDARCDESKCVSWGPNGASLSFSCYSDDLFYHMQCADGYTPRIVDAEPILQFAYQGTSVLNLLVPYQYYTCCPPDLPPNNSIVSRHCSNSSSILFNDANNAEETDLIHNSTIICEDEKQPYPRKMANWGKMESFVCCDSIIEPTNNKTINFVDEIECVPFSDEHYLHATAGNLYGLFLPISCHNTGIYSEFQFPRIVDETIYPSFYHYECCKTVKGNSNTMTKVEIEYDYSGVDRVIGIPTTGQLITFQKQMAKVQTSYKCNITEARDHGWSWIMCTQAQWILKKGITAQVPVPVDPGPYIGDTNILNAAHKQALKLYEEYEEHKRNTNKAIQACFDEDLFIELETDGLLLGVSPHEVYQHMWTNFILTVDKDREILHARELLKVDYDPDRIVQHYYKAINEARELLTGLRETVTDAEVMRNAYATFEKNIDLKDACREWNRGTLTTWEEMRKHFSKEIQMNKTDPAIMKRVELANAVLAQTKEDENAQRQASEVLVLQTQKIQELEARIEQQQLANSATNQVPGRIPASISTGSSNGSAGGSSATSTVTKEEMMQMFAQFTQNNNQGENNTGAAKKKKNKFGTEYIRNDLGNGERSKRRYPDSTNYCPSCGYDIKPTHTPGTCTNRKDCHNEAATLANKMGGVTTNCHFAT</sequence>
<dbReference type="AlphaFoldDB" id="A0A1E7F1J5"/>
<dbReference type="InParanoid" id="A0A1E7F1J5"/>